<evidence type="ECO:0000256" key="3">
    <source>
        <dbReference type="ARBA" id="ARBA00022840"/>
    </source>
</evidence>
<evidence type="ECO:0000313" key="11">
    <source>
        <dbReference type="Proteomes" id="UP000266389"/>
    </source>
</evidence>
<dbReference type="SUPFAM" id="SSF117916">
    <property type="entry name" value="Fe-S cluster assembly (FSCA) domain-like"/>
    <property type="match status" value="1"/>
</dbReference>
<comment type="subunit">
    <text evidence="7">Homodimer.</text>
</comment>
<comment type="caution">
    <text evidence="9">The sequence shown here is derived from an EMBL/GenBank/DDBJ whole genome shotgun (WGS) entry which is preliminary data.</text>
</comment>
<dbReference type="InterPro" id="IPR019591">
    <property type="entry name" value="Mrp/NBP35_ATP-bd"/>
</dbReference>
<keyword evidence="2 7" id="KW-0547">Nucleotide-binding</keyword>
<evidence type="ECO:0000259" key="8">
    <source>
        <dbReference type="Pfam" id="PF01883"/>
    </source>
</evidence>
<dbReference type="Pfam" id="PF01883">
    <property type="entry name" value="FeS_assembly_P"/>
    <property type="match status" value="1"/>
</dbReference>
<accession>A0A395M3P9</accession>
<dbReference type="Proteomes" id="UP000266389">
    <property type="component" value="Unassembled WGS sequence"/>
</dbReference>
<reference evidence="9" key="2">
    <citation type="submission" date="2017-08" db="EMBL/GenBank/DDBJ databases">
        <authorList>
            <person name="de Groot N.N."/>
        </authorList>
    </citation>
    <scope>NUCLEOTIDE SEQUENCE</scope>
    <source>
        <strain evidence="9">OS</strain>
    </source>
</reference>
<keyword evidence="4 7" id="KW-0408">Iron</keyword>
<keyword evidence="5 7" id="KW-0411">Iron-sulfur</keyword>
<feature type="binding site" evidence="7">
    <location>
        <begin position="114"/>
        <end position="121"/>
    </location>
    <ligand>
        <name>ATP</name>
        <dbReference type="ChEBI" id="CHEBI:30616"/>
    </ligand>
</feature>
<feature type="domain" description="MIP18 family-like" evidence="8">
    <location>
        <begin position="6"/>
        <end position="80"/>
    </location>
</feature>
<evidence type="ECO:0000256" key="2">
    <source>
        <dbReference type="ARBA" id="ARBA00022741"/>
    </source>
</evidence>
<dbReference type="CDD" id="cd02037">
    <property type="entry name" value="Mrp_NBP35"/>
    <property type="match status" value="1"/>
</dbReference>
<comment type="function">
    <text evidence="7">Binds and transfers iron-sulfur (Fe-S) clusters to target apoproteins. Can hydrolyze ATP.</text>
</comment>
<reference evidence="9 11" key="1">
    <citation type="journal article" date="2011" name="ISME J.">
        <title>Community ecology of hot spring cyanobacterial mats: predominant populations and their functional potential.</title>
        <authorList>
            <person name="Klatt C.G."/>
            <person name="Wood J.M."/>
            <person name="Rusch D.B."/>
            <person name="Bateson M.M."/>
            <person name="Hamamura N."/>
            <person name="Heidelberg J.F."/>
            <person name="Grossman A.R."/>
            <person name="Bhaya D."/>
            <person name="Cohan F.M."/>
            <person name="Kuhl M."/>
            <person name="Bryant D.A."/>
            <person name="Ward D.M."/>
        </authorList>
    </citation>
    <scope>NUCLEOTIDE SEQUENCE [LARGE SCALE GENOMIC DNA]</scope>
    <source>
        <strain evidence="9">OS</strain>
    </source>
</reference>
<dbReference type="GO" id="GO:0016887">
    <property type="term" value="F:ATP hydrolysis activity"/>
    <property type="evidence" value="ECO:0007669"/>
    <property type="project" value="UniProtKB-UniRule"/>
</dbReference>
<dbReference type="GO" id="GO:0005524">
    <property type="term" value="F:ATP binding"/>
    <property type="evidence" value="ECO:0007669"/>
    <property type="project" value="UniProtKB-UniRule"/>
</dbReference>
<dbReference type="GO" id="GO:0140663">
    <property type="term" value="F:ATP-dependent FeS chaperone activity"/>
    <property type="evidence" value="ECO:0007669"/>
    <property type="project" value="InterPro"/>
</dbReference>
<keyword evidence="7" id="KW-0378">Hydrolase</keyword>
<dbReference type="InterPro" id="IPR002744">
    <property type="entry name" value="MIP18-like"/>
</dbReference>
<dbReference type="InterPro" id="IPR044304">
    <property type="entry name" value="NUBPL-like"/>
</dbReference>
<evidence type="ECO:0000256" key="4">
    <source>
        <dbReference type="ARBA" id="ARBA00023004"/>
    </source>
</evidence>
<dbReference type="Pfam" id="PF10609">
    <property type="entry name" value="ParA"/>
    <property type="match status" value="1"/>
</dbReference>
<dbReference type="PANTHER" id="PTHR42961:SF2">
    <property type="entry name" value="IRON-SULFUR PROTEIN NUBPL"/>
    <property type="match status" value="1"/>
</dbReference>
<dbReference type="GO" id="GO:0016226">
    <property type="term" value="P:iron-sulfur cluster assembly"/>
    <property type="evidence" value="ECO:0007669"/>
    <property type="project" value="InterPro"/>
</dbReference>
<evidence type="ECO:0000313" key="10">
    <source>
        <dbReference type="EMBL" id="RFM25537.1"/>
    </source>
</evidence>
<evidence type="ECO:0000313" key="9">
    <source>
        <dbReference type="EMBL" id="RFM25342.1"/>
    </source>
</evidence>
<dbReference type="InterPro" id="IPR034904">
    <property type="entry name" value="FSCA_dom_sf"/>
</dbReference>
<evidence type="ECO:0000256" key="7">
    <source>
        <dbReference type="HAMAP-Rule" id="MF_02040"/>
    </source>
</evidence>
<dbReference type="GO" id="GO:0051539">
    <property type="term" value="F:4 iron, 4 sulfur cluster binding"/>
    <property type="evidence" value="ECO:0007669"/>
    <property type="project" value="TreeGrafter"/>
</dbReference>
<dbReference type="InterPro" id="IPR033756">
    <property type="entry name" value="YlxH/NBP35"/>
</dbReference>
<dbReference type="Gene3D" id="3.40.50.300">
    <property type="entry name" value="P-loop containing nucleotide triphosphate hydrolases"/>
    <property type="match status" value="1"/>
</dbReference>
<protein>
    <recommendedName>
        <fullName evidence="7">Iron-sulfur cluster carrier protein</fullName>
    </recommendedName>
</protein>
<dbReference type="PANTHER" id="PTHR42961">
    <property type="entry name" value="IRON-SULFUR PROTEIN NUBPL"/>
    <property type="match status" value="1"/>
</dbReference>
<evidence type="ECO:0000256" key="1">
    <source>
        <dbReference type="ARBA" id="ARBA00022723"/>
    </source>
</evidence>
<dbReference type="FunFam" id="3.40.50.300:FF:000418">
    <property type="entry name" value="Iron-sulfur cluster carrier protein"/>
    <property type="match status" value="1"/>
</dbReference>
<name>A0A395M3P9_9BACT</name>
<evidence type="ECO:0000256" key="5">
    <source>
        <dbReference type="ARBA" id="ARBA00023014"/>
    </source>
</evidence>
<dbReference type="SUPFAM" id="SSF52540">
    <property type="entry name" value="P-loop containing nucleoside triphosphate hydrolases"/>
    <property type="match status" value="1"/>
</dbReference>
<dbReference type="EMBL" id="PHFL01000007">
    <property type="protein sequence ID" value="RFM25342.1"/>
    <property type="molecule type" value="Genomic_DNA"/>
</dbReference>
<proteinExistence type="inferred from homology"/>
<evidence type="ECO:0000256" key="6">
    <source>
        <dbReference type="ARBA" id="ARBA00024036"/>
    </source>
</evidence>
<dbReference type="HAMAP" id="MF_02040">
    <property type="entry name" value="Mrp_NBP35"/>
    <property type="match status" value="1"/>
</dbReference>
<gene>
    <name evidence="9" type="primary">apbC</name>
    <name evidence="10" type="ORF">D0433_00470</name>
    <name evidence="9" type="ORF">D0433_01620</name>
</gene>
<dbReference type="Gene3D" id="3.30.300.130">
    <property type="entry name" value="Fe-S cluster assembly (FSCA)"/>
    <property type="match status" value="1"/>
</dbReference>
<keyword evidence="3 7" id="KW-0067">ATP-binding</keyword>
<dbReference type="GO" id="GO:0046872">
    <property type="term" value="F:metal ion binding"/>
    <property type="evidence" value="ECO:0007669"/>
    <property type="project" value="UniProtKB-KW"/>
</dbReference>
<keyword evidence="1 7" id="KW-0479">Metal-binding</keyword>
<dbReference type="NCBIfam" id="NF008669">
    <property type="entry name" value="PRK11670.1"/>
    <property type="match status" value="1"/>
</dbReference>
<dbReference type="EMBL" id="PHFL01000001">
    <property type="protein sequence ID" value="RFM25537.1"/>
    <property type="molecule type" value="Genomic_DNA"/>
</dbReference>
<dbReference type="AlphaFoldDB" id="A0A395M3P9"/>
<organism evidence="9 11">
    <name type="scientific">Candidatus Thermochlorobacter aerophilus</name>
    <dbReference type="NCBI Taxonomy" id="1868324"/>
    <lineage>
        <taxon>Bacteria</taxon>
        <taxon>Pseudomonadati</taxon>
        <taxon>Chlorobiota</taxon>
        <taxon>Chlorobiia</taxon>
        <taxon>Chlorobiales</taxon>
        <taxon>Candidatus Thermochlorobacteriaceae</taxon>
        <taxon>Candidatus Thermochlorobacter</taxon>
    </lineage>
</organism>
<sequence>MATITERQIVDALRNVIEPDLGKDLISLNMVKNIRIDDQNNVSFTVVLTTPACPLKDLIKNACTNAIRHFVKDAQKVEIEMTANVTSANPMASQAANPNNPLSRVKNLIAVGSGKGGVGKSTVATNLAVALAQSGAKVGLIDADIYGPSIPTMFGLKNEKPAILGKTIVPIEKYGVRMMSIGFLVDQKTAVVWRGPMASSAIRQFMTDVQWNELDYLLFDLPPGTGDIQLTLVQAAPLTGAVVVTTPQDVALADVVKAIAMFDQVKVPVLGVLENMSYYVLPDGSKEYIFGQGGGAKLAAEYHLPFLGEIPIAKEVREGGDEGVPVVIRNPESLQAKLFKEAAEKLAQQIAIRNAGVGAAKVEIEV</sequence>
<dbReference type="InterPro" id="IPR027417">
    <property type="entry name" value="P-loop_NTPase"/>
</dbReference>
<comment type="similarity">
    <text evidence="6 7">Belongs to the Mrp/NBP35 ATP-binding proteins family.</text>
</comment>